<dbReference type="Proteomes" id="UP000472372">
    <property type="component" value="Chromosome 3"/>
</dbReference>
<reference evidence="1" key="1">
    <citation type="submission" date="2021-02" db="EMBL/GenBank/DDBJ databases">
        <authorList>
            <person name="Syme A R."/>
            <person name="Syme A R."/>
            <person name="Moolhuijzen P."/>
        </authorList>
    </citation>
    <scope>NUCLEOTIDE SEQUENCE</scope>
    <source>
        <strain evidence="1">W1-1</strain>
    </source>
</reference>
<evidence type="ECO:0000313" key="2">
    <source>
        <dbReference type="Proteomes" id="UP000472372"/>
    </source>
</evidence>
<evidence type="ECO:0000313" key="1">
    <source>
        <dbReference type="EMBL" id="CAE7022017.1"/>
    </source>
</evidence>
<dbReference type="EMBL" id="HG992979">
    <property type="protein sequence ID" value="CAE7022017.1"/>
    <property type="molecule type" value="Genomic_DNA"/>
</dbReference>
<organism evidence="1 2">
    <name type="scientific">Pyrenophora teres f. teres</name>
    <dbReference type="NCBI Taxonomy" id="97479"/>
    <lineage>
        <taxon>Eukaryota</taxon>
        <taxon>Fungi</taxon>
        <taxon>Dikarya</taxon>
        <taxon>Ascomycota</taxon>
        <taxon>Pezizomycotina</taxon>
        <taxon>Dothideomycetes</taxon>
        <taxon>Pleosporomycetidae</taxon>
        <taxon>Pleosporales</taxon>
        <taxon>Pleosporineae</taxon>
        <taxon>Pleosporaceae</taxon>
        <taxon>Pyrenophora</taxon>
    </lineage>
</organism>
<gene>
    <name evidence="1" type="ORF">PTTW11_03361</name>
</gene>
<sequence>MLPGKPVRRPALGLPLIVLECLFAVLRLLSSATSNKEGSLLDAGRMARGYWAPQACNDMALHEQGEVSDSQTCQKSVSSPLTDCSA</sequence>
<dbReference type="AlphaFoldDB" id="A0A6S6VLR2"/>
<protein>
    <submittedName>
        <fullName evidence="1">Uncharacterized protein</fullName>
    </submittedName>
</protein>
<name>A0A6S6VLR2_9PLEO</name>
<proteinExistence type="predicted"/>
<accession>A0A6S6VLR2</accession>